<dbReference type="GO" id="GO:0071978">
    <property type="term" value="P:bacterial-type flagellum-dependent swarming motility"/>
    <property type="evidence" value="ECO:0007669"/>
    <property type="project" value="TreeGrafter"/>
</dbReference>
<evidence type="ECO:0000313" key="4">
    <source>
        <dbReference type="Proteomes" id="UP000322084"/>
    </source>
</evidence>
<dbReference type="GO" id="GO:0050918">
    <property type="term" value="P:positive chemotaxis"/>
    <property type="evidence" value="ECO:0007669"/>
    <property type="project" value="TreeGrafter"/>
</dbReference>
<dbReference type="Gene3D" id="2.30.330.10">
    <property type="entry name" value="SpoA-like"/>
    <property type="match status" value="1"/>
</dbReference>
<dbReference type="PANTHER" id="PTHR30034:SF3">
    <property type="entry name" value="FLAGELLAR MOTOR SWITCH PROTEIN FLIM"/>
    <property type="match status" value="1"/>
</dbReference>
<dbReference type="PANTHER" id="PTHR30034">
    <property type="entry name" value="FLAGELLAR MOTOR SWITCH PROTEIN FLIM"/>
    <property type="match status" value="1"/>
</dbReference>
<accession>A0A5A7MM65</accession>
<proteinExistence type="predicted"/>
<protein>
    <recommendedName>
        <fullName evidence="1">Flagellar motor switch protein FliN-like C-terminal domain-containing protein</fullName>
    </recommendedName>
</protein>
<keyword evidence="5" id="KW-1185">Reference proteome</keyword>
<evidence type="ECO:0000313" key="3">
    <source>
        <dbReference type="EMBL" id="GER01467.1"/>
    </source>
</evidence>
<accession>A0A5A7N0C1</accession>
<name>A0A5A7N0C1_9PROT</name>
<dbReference type="SUPFAM" id="SSF101801">
    <property type="entry name" value="Surface presentation of antigens (SPOA)"/>
    <property type="match status" value="1"/>
</dbReference>
<dbReference type="Pfam" id="PF01052">
    <property type="entry name" value="FliMN_C"/>
    <property type="match status" value="1"/>
</dbReference>
<sequence>MGEKFGRDSIWETHLATELWSADLQLRAVLDEQLMSLRDVMNLQVGQTISLNVSPGDSMEMRCGEVPMFRGKMGRSGQNLAVQVDDINRLKRRAQKE</sequence>
<dbReference type="InterPro" id="IPR001543">
    <property type="entry name" value="FliN-like_C"/>
</dbReference>
<feature type="domain" description="Flagellar motor switch protein FliN-like C-terminal" evidence="1">
    <location>
        <begin position="18"/>
        <end position="87"/>
    </location>
</feature>
<evidence type="ECO:0000259" key="1">
    <source>
        <dbReference type="Pfam" id="PF01052"/>
    </source>
</evidence>
<dbReference type="InterPro" id="IPR036429">
    <property type="entry name" value="SpoA-like_sf"/>
</dbReference>
<dbReference type="EMBL" id="BKCM01000010">
    <property type="protein sequence ID" value="GER01467.1"/>
    <property type="molecule type" value="Genomic_DNA"/>
</dbReference>
<evidence type="ECO:0000313" key="5">
    <source>
        <dbReference type="Proteomes" id="UP000325187"/>
    </source>
</evidence>
<gene>
    <name evidence="2" type="ORF">JCM17844_03810</name>
    <name evidence="3" type="ORF">JCM17845_20900</name>
</gene>
<dbReference type="AlphaFoldDB" id="A0A5A7N0C1"/>
<comment type="caution">
    <text evidence="3">The sequence shown here is derived from an EMBL/GenBank/DDBJ whole genome shotgun (WGS) entry which is preliminary data.</text>
</comment>
<dbReference type="EMBL" id="BKCL01000001">
    <property type="protein sequence ID" value="GEQ96744.1"/>
    <property type="molecule type" value="Genomic_DNA"/>
</dbReference>
<reference evidence="4 5" key="1">
    <citation type="submission" date="2019-09" db="EMBL/GenBank/DDBJ databases">
        <title>NBRP : Genome information of microbial organism related human and environment.</title>
        <authorList>
            <person name="Hattori M."/>
            <person name="Oshima K."/>
            <person name="Inaba H."/>
            <person name="Suda W."/>
            <person name="Sakamoto M."/>
            <person name="Iino T."/>
            <person name="Kitahara M."/>
            <person name="Oshida Y."/>
            <person name="Iida T."/>
            <person name="Kudo T."/>
            <person name="Itoh T."/>
            <person name="Ohkuma M."/>
        </authorList>
    </citation>
    <scope>NUCLEOTIDE SEQUENCE [LARGE SCALE GENOMIC DNA]</scope>
    <source>
        <strain evidence="2 4">Hi-2</strain>
        <strain evidence="3 5">Mie-1</strain>
    </source>
</reference>
<organism evidence="3 5">
    <name type="scientific">Iodidimonas gelatinilytica</name>
    <dbReference type="NCBI Taxonomy" id="1236966"/>
    <lineage>
        <taxon>Bacteria</taxon>
        <taxon>Pseudomonadati</taxon>
        <taxon>Pseudomonadota</taxon>
        <taxon>Alphaproteobacteria</taxon>
        <taxon>Iodidimonadales</taxon>
        <taxon>Iodidimonadaceae</taxon>
        <taxon>Iodidimonas</taxon>
    </lineage>
</organism>
<dbReference type="Proteomes" id="UP000325187">
    <property type="component" value="Unassembled WGS sequence"/>
</dbReference>
<dbReference type="Proteomes" id="UP000322084">
    <property type="component" value="Unassembled WGS sequence"/>
</dbReference>
<evidence type="ECO:0000313" key="2">
    <source>
        <dbReference type="EMBL" id="GEQ96744.1"/>
    </source>
</evidence>